<accession>A0AAD9S8N0</accession>
<keyword evidence="7" id="KW-0325">Glycoprotein</keyword>
<dbReference type="PROSITE" id="PS00122">
    <property type="entry name" value="CARBOXYLESTERASE_B_1"/>
    <property type="match status" value="1"/>
</dbReference>
<keyword evidence="4 8" id="KW-0732">Signal</keyword>
<dbReference type="EC" id="3.1.1.-" evidence="8"/>
<evidence type="ECO:0000256" key="7">
    <source>
        <dbReference type="ARBA" id="ARBA00023180"/>
    </source>
</evidence>
<feature type="domain" description="Carboxylesterase type B" evidence="9">
    <location>
        <begin position="38"/>
        <end position="541"/>
    </location>
</feature>
<protein>
    <recommendedName>
        <fullName evidence="8">Carboxylic ester hydrolase</fullName>
        <ecNumber evidence="8">3.1.1.-</ecNumber>
    </recommendedName>
</protein>
<dbReference type="EMBL" id="JAUJFL010000006">
    <property type="protein sequence ID" value="KAK2601113.1"/>
    <property type="molecule type" value="Genomic_DNA"/>
</dbReference>
<dbReference type="PROSITE" id="PS00941">
    <property type="entry name" value="CARBOXYLESTERASE_B_2"/>
    <property type="match status" value="1"/>
</dbReference>
<keyword evidence="5 8" id="KW-0378">Hydrolase</keyword>
<comment type="subcellular location">
    <subcellularLocation>
        <location evidence="1">Secreted</location>
    </subcellularLocation>
</comment>
<evidence type="ECO:0000256" key="6">
    <source>
        <dbReference type="ARBA" id="ARBA00023098"/>
    </source>
</evidence>
<dbReference type="InterPro" id="IPR019826">
    <property type="entry name" value="Carboxylesterase_B_AS"/>
</dbReference>
<dbReference type="Gene3D" id="3.40.50.1820">
    <property type="entry name" value="alpha/beta hydrolase"/>
    <property type="match status" value="1"/>
</dbReference>
<evidence type="ECO:0000256" key="8">
    <source>
        <dbReference type="RuleBase" id="RU361235"/>
    </source>
</evidence>
<name>A0AAD9S8N0_PHOAM</name>
<dbReference type="Pfam" id="PF00135">
    <property type="entry name" value="COesterase"/>
    <property type="match status" value="1"/>
</dbReference>
<dbReference type="InterPro" id="IPR019819">
    <property type="entry name" value="Carboxylesterase_B_CS"/>
</dbReference>
<evidence type="ECO:0000313" key="10">
    <source>
        <dbReference type="EMBL" id="KAK2601113.1"/>
    </source>
</evidence>
<dbReference type="GO" id="GO:0016787">
    <property type="term" value="F:hydrolase activity"/>
    <property type="evidence" value="ECO:0007669"/>
    <property type="project" value="UniProtKB-KW"/>
</dbReference>
<keyword evidence="3" id="KW-0964">Secreted</keyword>
<feature type="chain" id="PRO_5041768512" description="Carboxylic ester hydrolase" evidence="8">
    <location>
        <begin position="21"/>
        <end position="566"/>
    </location>
</feature>
<evidence type="ECO:0000259" key="9">
    <source>
        <dbReference type="Pfam" id="PF00135"/>
    </source>
</evidence>
<dbReference type="InterPro" id="IPR050309">
    <property type="entry name" value="Type-B_Carboxylest/Lipase"/>
</dbReference>
<keyword evidence="6" id="KW-0443">Lipid metabolism</keyword>
<dbReference type="Proteomes" id="UP001265746">
    <property type="component" value="Unassembled WGS sequence"/>
</dbReference>
<dbReference type="InterPro" id="IPR029058">
    <property type="entry name" value="AB_hydrolase_fold"/>
</dbReference>
<evidence type="ECO:0000256" key="4">
    <source>
        <dbReference type="ARBA" id="ARBA00022729"/>
    </source>
</evidence>
<keyword evidence="11" id="KW-1185">Reference proteome</keyword>
<evidence type="ECO:0000313" key="11">
    <source>
        <dbReference type="Proteomes" id="UP001265746"/>
    </source>
</evidence>
<reference evidence="10" key="1">
    <citation type="submission" date="2023-06" db="EMBL/GenBank/DDBJ databases">
        <authorList>
            <person name="Noh H."/>
        </authorList>
    </citation>
    <scope>NUCLEOTIDE SEQUENCE</scope>
    <source>
        <strain evidence="10">DUCC20226</strain>
    </source>
</reference>
<evidence type="ECO:0000256" key="1">
    <source>
        <dbReference type="ARBA" id="ARBA00004613"/>
    </source>
</evidence>
<dbReference type="AlphaFoldDB" id="A0AAD9S8N0"/>
<evidence type="ECO:0000256" key="2">
    <source>
        <dbReference type="ARBA" id="ARBA00005964"/>
    </source>
</evidence>
<dbReference type="GO" id="GO:0006629">
    <property type="term" value="P:lipid metabolic process"/>
    <property type="evidence" value="ECO:0007669"/>
    <property type="project" value="UniProtKB-KW"/>
</dbReference>
<organism evidence="10 11">
    <name type="scientific">Phomopsis amygdali</name>
    <name type="common">Fusicoccum amygdali</name>
    <dbReference type="NCBI Taxonomy" id="1214568"/>
    <lineage>
        <taxon>Eukaryota</taxon>
        <taxon>Fungi</taxon>
        <taxon>Dikarya</taxon>
        <taxon>Ascomycota</taxon>
        <taxon>Pezizomycotina</taxon>
        <taxon>Sordariomycetes</taxon>
        <taxon>Sordariomycetidae</taxon>
        <taxon>Diaporthales</taxon>
        <taxon>Diaporthaceae</taxon>
        <taxon>Diaporthe</taxon>
    </lineage>
</organism>
<dbReference type="GO" id="GO:0005576">
    <property type="term" value="C:extracellular region"/>
    <property type="evidence" value="ECO:0007669"/>
    <property type="project" value="UniProtKB-SubCell"/>
</dbReference>
<feature type="signal peptide" evidence="8">
    <location>
        <begin position="1"/>
        <end position="20"/>
    </location>
</feature>
<evidence type="ECO:0000256" key="5">
    <source>
        <dbReference type="ARBA" id="ARBA00022801"/>
    </source>
</evidence>
<dbReference type="InterPro" id="IPR002018">
    <property type="entry name" value="CarbesteraseB"/>
</dbReference>
<dbReference type="SUPFAM" id="SSF53474">
    <property type="entry name" value="alpha/beta-Hydrolases"/>
    <property type="match status" value="1"/>
</dbReference>
<dbReference type="FunFam" id="3.40.50.1820:FF:000213">
    <property type="entry name" value="Carboxylic ester hydrolase"/>
    <property type="match status" value="1"/>
</dbReference>
<comment type="similarity">
    <text evidence="2 8">Belongs to the type-B carboxylesterase/lipase family.</text>
</comment>
<comment type="caution">
    <text evidence="10">The sequence shown here is derived from an EMBL/GenBank/DDBJ whole genome shotgun (WGS) entry which is preliminary data.</text>
</comment>
<proteinExistence type="inferred from homology"/>
<gene>
    <name evidence="10" type="ORF">N8I77_010585</name>
</gene>
<sequence>MLCVGLLFLSQLFIATPVCSLRKRDVRVTLSNGTTVIGYDAEGLSTFQGIPYAQPPVGNLRLRPPQPLTTPLGTINATRSAKACPQLVLNLNSSSLLESVAGRLVNTPFAQNNLLDASEDCLTLNVITPPNTVPGDNLPVMFWIFGGAFELGWSSLFNGSSFVLDSIAMGKPVVWVAVNYRVAGFGLMPGKEILAEGSTNLALRDQRLGLQWVADNIAQFGGDPEKVVIFGESAGSISVHLQMMLNGGDNTYKGRPLFRGAIMDSGSVIPYARVDAPQAQQVYDAVVVAGGCEQSGDTLACLRSLPYQDFLNAATSVPGLFDYNGGQLSYGSAPRPDGDILPDTTDVLSATGRYAKVPFIVGDQEDEGTLFSLTQTNLSTTDDVVTYINDFYFPQSDRSVVQGYVDTYPDSSSEGSPFGTGPFNDVYPQFKRLAALLGDQLFTLQRRRVLQLNAQLGGPPAWTYLGKYFYGTPVLGTFHATDILHGFDYLGDTDAKKTIHAYYISFVNTLDPNNGTASEFTQWPQWTEQGREILEMGNSVDNSVGTDNFREESYQYLLANIGNLHT</sequence>
<dbReference type="PANTHER" id="PTHR11559">
    <property type="entry name" value="CARBOXYLESTERASE"/>
    <property type="match status" value="1"/>
</dbReference>
<evidence type="ECO:0000256" key="3">
    <source>
        <dbReference type="ARBA" id="ARBA00022525"/>
    </source>
</evidence>